<feature type="active site" description="For OMPdecase activity" evidence="10">
    <location>
        <position position="62"/>
    </location>
</feature>
<reference evidence="14 16" key="2">
    <citation type="submission" date="2023-10" db="EMBL/GenBank/DDBJ databases">
        <authorList>
            <person name="Botero Cardona J."/>
        </authorList>
    </citation>
    <scope>NUCLEOTIDE SEQUENCE [LARGE SCALE GENOMIC DNA]</scope>
    <source>
        <strain evidence="14 16">R-53137</strain>
    </source>
</reference>
<dbReference type="RefSeq" id="WP_059393809.1">
    <property type="nucleotide sequence ID" value="NZ_BOJU01000003.1"/>
</dbReference>
<dbReference type="HAMAP" id="MF_01200_B">
    <property type="entry name" value="OMPdecase_type1_B"/>
    <property type="match status" value="1"/>
</dbReference>
<keyword evidence="5 9" id="KW-0665">Pyrimidine biosynthesis</keyword>
<dbReference type="GO" id="GO:0004590">
    <property type="term" value="F:orotidine-5'-phosphate decarboxylase activity"/>
    <property type="evidence" value="ECO:0007669"/>
    <property type="project" value="UniProtKB-UniRule"/>
</dbReference>
<name>A0A3F3GZI9_9LACO</name>
<evidence type="ECO:0000256" key="2">
    <source>
        <dbReference type="ARBA" id="ARBA00004861"/>
    </source>
</evidence>
<dbReference type="InterPro" id="IPR011060">
    <property type="entry name" value="RibuloseP-bd_barrel"/>
</dbReference>
<feature type="binding site" evidence="9">
    <location>
        <begin position="60"/>
        <end position="69"/>
    </location>
    <ligand>
        <name>substrate</name>
    </ligand>
</feature>
<reference evidence="15" key="1">
    <citation type="journal article" date="2015" name="BMC Genomics">
        <title>Comparative genomics of Fructobacillus spp. and Leuconostoc spp. reveals niche-specific evolution of Fructobacillus spp.</title>
        <authorList>
            <person name="Endo A."/>
            <person name="Tanizawa Y."/>
            <person name="Tanaka N."/>
            <person name="Maeno S."/>
            <person name="Kumar H."/>
            <person name="Shiwa Y."/>
            <person name="Okada S."/>
            <person name="Yoshikawa H."/>
            <person name="Dicks L."/>
            <person name="Nakagawa J."/>
            <person name="Arita M."/>
        </authorList>
    </citation>
    <scope>NUCLEOTIDE SEQUENCE [LARGE SCALE GENOMIC DNA]</scope>
    <source>
        <strain evidence="15">F214-1</strain>
    </source>
</reference>
<feature type="active site" description="For OMPdecase activity" evidence="10">
    <location>
        <position position="65"/>
    </location>
</feature>
<dbReference type="EMBL" id="CAUZLT010000003">
    <property type="protein sequence ID" value="CAK1241819.1"/>
    <property type="molecule type" value="Genomic_DNA"/>
</dbReference>
<dbReference type="InterPro" id="IPR001754">
    <property type="entry name" value="OMPdeCOase_dom"/>
</dbReference>
<evidence type="ECO:0000256" key="3">
    <source>
        <dbReference type="ARBA" id="ARBA00011738"/>
    </source>
</evidence>
<dbReference type="PROSITE" id="PS00156">
    <property type="entry name" value="OMPDECASE"/>
    <property type="match status" value="1"/>
</dbReference>
<evidence type="ECO:0000256" key="9">
    <source>
        <dbReference type="HAMAP-Rule" id="MF_01200"/>
    </source>
</evidence>
<feature type="binding site" evidence="9 11">
    <location>
        <position position="195"/>
    </location>
    <ligand>
        <name>substrate</name>
    </ligand>
</feature>
<evidence type="ECO:0000256" key="11">
    <source>
        <dbReference type="PIRSR" id="PIRSR614732-2"/>
    </source>
</evidence>
<dbReference type="SMART" id="SM00934">
    <property type="entry name" value="OMPdecase"/>
    <property type="match status" value="1"/>
</dbReference>
<comment type="function">
    <text evidence="1 9">Catalyzes the decarboxylation of orotidine 5'-monophosphate (OMP) to uridine 5'-monophosphate (UMP).</text>
</comment>
<dbReference type="PANTHER" id="PTHR32119">
    <property type="entry name" value="OROTIDINE 5'-PHOSPHATE DECARBOXYLASE"/>
    <property type="match status" value="1"/>
</dbReference>
<keyword evidence="6 9" id="KW-0456">Lyase</keyword>
<dbReference type="NCBIfam" id="TIGR01740">
    <property type="entry name" value="pyrF"/>
    <property type="match status" value="1"/>
</dbReference>
<dbReference type="Gene3D" id="3.20.20.70">
    <property type="entry name" value="Aldolase class I"/>
    <property type="match status" value="1"/>
</dbReference>
<feature type="binding site" evidence="9 11">
    <location>
        <position position="186"/>
    </location>
    <ligand>
        <name>substrate</name>
    </ligand>
</feature>
<dbReference type="InterPro" id="IPR047596">
    <property type="entry name" value="OMPdecase_bac"/>
</dbReference>
<dbReference type="CDD" id="cd04725">
    <property type="entry name" value="OMP_decarboxylase_like"/>
    <property type="match status" value="1"/>
</dbReference>
<evidence type="ECO:0000256" key="12">
    <source>
        <dbReference type="RuleBase" id="RU000512"/>
    </source>
</evidence>
<comment type="catalytic activity">
    <reaction evidence="7 9 12">
        <text>orotidine 5'-phosphate + H(+) = UMP + CO2</text>
        <dbReference type="Rhea" id="RHEA:11596"/>
        <dbReference type="ChEBI" id="CHEBI:15378"/>
        <dbReference type="ChEBI" id="CHEBI:16526"/>
        <dbReference type="ChEBI" id="CHEBI:57538"/>
        <dbReference type="ChEBI" id="CHEBI:57865"/>
        <dbReference type="EC" id="4.1.1.23"/>
    </reaction>
</comment>
<evidence type="ECO:0000313" key="16">
    <source>
        <dbReference type="Proteomes" id="UP001314262"/>
    </source>
</evidence>
<dbReference type="PANTHER" id="PTHR32119:SF2">
    <property type="entry name" value="OROTIDINE 5'-PHOSPHATE DECARBOXYLASE"/>
    <property type="match status" value="1"/>
</dbReference>
<keyword evidence="16" id="KW-1185">Reference proteome</keyword>
<dbReference type="GO" id="GO:0006207">
    <property type="term" value="P:'de novo' pyrimidine nucleobase biosynthetic process"/>
    <property type="evidence" value="ECO:0007669"/>
    <property type="project" value="InterPro"/>
</dbReference>
<comment type="pathway">
    <text evidence="2 9 12">Pyrimidine metabolism; UMP biosynthesis via de novo pathway; UMP from orotate: step 2/2.</text>
</comment>
<feature type="binding site" evidence="9 11">
    <location>
        <position position="124"/>
    </location>
    <ligand>
        <name>substrate</name>
    </ligand>
</feature>
<evidence type="ECO:0000256" key="8">
    <source>
        <dbReference type="ARBA" id="ARBA00061012"/>
    </source>
</evidence>
<comment type="subunit">
    <text evidence="3 9">Homodimer.</text>
</comment>
<evidence type="ECO:0000259" key="13">
    <source>
        <dbReference type="SMART" id="SM00934"/>
    </source>
</evidence>
<feature type="active site" description="For OMPdecase activity" evidence="10">
    <location>
        <position position="60"/>
    </location>
</feature>
<evidence type="ECO:0000313" key="14">
    <source>
        <dbReference type="EMBL" id="CAK1241819.1"/>
    </source>
</evidence>
<evidence type="ECO:0000256" key="5">
    <source>
        <dbReference type="ARBA" id="ARBA00022975"/>
    </source>
</evidence>
<evidence type="ECO:0000256" key="1">
    <source>
        <dbReference type="ARBA" id="ARBA00002356"/>
    </source>
</evidence>
<organism evidence="15">
    <name type="scientific">Fructobacillus tropaeoli</name>
    <dbReference type="NCBI Taxonomy" id="709323"/>
    <lineage>
        <taxon>Bacteria</taxon>
        <taxon>Bacillati</taxon>
        <taxon>Bacillota</taxon>
        <taxon>Bacilli</taxon>
        <taxon>Lactobacillales</taxon>
        <taxon>Lactobacillaceae</taxon>
        <taxon>Fructobacillus</taxon>
    </lineage>
</organism>
<dbReference type="Pfam" id="PF00215">
    <property type="entry name" value="OMPdecase"/>
    <property type="match status" value="1"/>
</dbReference>
<proteinExistence type="inferred from homology"/>
<dbReference type="Proteomes" id="UP001314262">
    <property type="component" value="Unassembled WGS sequence"/>
</dbReference>
<evidence type="ECO:0000256" key="4">
    <source>
        <dbReference type="ARBA" id="ARBA00022793"/>
    </source>
</evidence>
<gene>
    <name evidence="9 15" type="primary">pyrF</name>
    <name evidence="15" type="ORF">FTRO_0041320</name>
    <name evidence="14" type="ORF">R53137_KAKDMLNK_00852</name>
</gene>
<dbReference type="Proteomes" id="UP000064514">
    <property type="component" value="Unassembled WGS sequence"/>
</dbReference>
<dbReference type="AlphaFoldDB" id="A0A3F3GZI9"/>
<evidence type="ECO:0000256" key="6">
    <source>
        <dbReference type="ARBA" id="ARBA00023239"/>
    </source>
</evidence>
<dbReference type="EMBL" id="DF968081">
    <property type="protein sequence ID" value="GAP04391.1"/>
    <property type="molecule type" value="Genomic_DNA"/>
</dbReference>
<feature type="binding site" evidence="9 11">
    <location>
        <position position="215"/>
    </location>
    <ligand>
        <name>substrate</name>
    </ligand>
</feature>
<dbReference type="STRING" id="709323.GCA_001047135_00940"/>
<dbReference type="EC" id="4.1.1.23" evidence="9"/>
<feature type="binding site" evidence="9 11">
    <location>
        <position position="10"/>
    </location>
    <ligand>
        <name>substrate</name>
    </ligand>
</feature>
<dbReference type="InterPro" id="IPR014732">
    <property type="entry name" value="OMPdecase"/>
</dbReference>
<protein>
    <recommendedName>
        <fullName evidence="9">Orotidine 5'-phosphate decarboxylase</fullName>
        <ecNumber evidence="9">4.1.1.23</ecNumber>
    </recommendedName>
    <alternativeName>
        <fullName evidence="9">OMP decarboxylase</fullName>
        <shortName evidence="9">OMPDCase</shortName>
        <shortName evidence="9">OMPdecase</shortName>
    </alternativeName>
</protein>
<feature type="binding site" evidence="9 11">
    <location>
        <position position="33"/>
    </location>
    <ligand>
        <name>substrate</name>
    </ligand>
</feature>
<dbReference type="SUPFAM" id="SSF51366">
    <property type="entry name" value="Ribulose-phoshate binding barrel"/>
    <property type="match status" value="1"/>
</dbReference>
<feature type="active site" description="Proton donor" evidence="9">
    <location>
        <position position="62"/>
    </location>
</feature>
<dbReference type="FunFam" id="3.20.20.70:FF:000015">
    <property type="entry name" value="Orotidine 5'-phosphate decarboxylase"/>
    <property type="match status" value="1"/>
</dbReference>
<sequence>MEKPLMIALDFDDLAAVTAFLDRFPDPSQLTVKVGMELFYQAGPAIITDLKKRGCDIFLDLKLFDIPNTVRQAMAQIGQLGVDYVTVHSLGGSAMLKAAKEGLEIGAAKAGVDAPALLAVTELTSISDEVLKNEQHAALPMQDQVLALAQMADQAGCDGVICSALELTTLNAHLRPDFLFVVPGIRMQEDQTGDQVRVASPDQAAADGAKAIVVGRPITKASDPVAAWHRYQNAWQG</sequence>
<dbReference type="GO" id="GO:0044205">
    <property type="term" value="P:'de novo' UMP biosynthetic process"/>
    <property type="evidence" value="ECO:0007669"/>
    <property type="project" value="UniProtKB-UniRule"/>
</dbReference>
<dbReference type="InterPro" id="IPR013785">
    <property type="entry name" value="Aldolase_TIM"/>
</dbReference>
<evidence type="ECO:0000313" key="15">
    <source>
        <dbReference type="EMBL" id="GAP04391.1"/>
    </source>
</evidence>
<dbReference type="InterPro" id="IPR018089">
    <property type="entry name" value="OMPdecase_AS"/>
</dbReference>
<dbReference type="UniPathway" id="UPA00070">
    <property type="reaction ID" value="UER00120"/>
</dbReference>
<dbReference type="GO" id="GO:0005829">
    <property type="term" value="C:cytosol"/>
    <property type="evidence" value="ECO:0007669"/>
    <property type="project" value="TreeGrafter"/>
</dbReference>
<evidence type="ECO:0000256" key="7">
    <source>
        <dbReference type="ARBA" id="ARBA00049157"/>
    </source>
</evidence>
<feature type="domain" description="Orotidine 5'-phosphate decarboxylase" evidence="13">
    <location>
        <begin position="4"/>
        <end position="231"/>
    </location>
</feature>
<dbReference type="NCBIfam" id="NF001273">
    <property type="entry name" value="PRK00230.1"/>
    <property type="match status" value="1"/>
</dbReference>
<comment type="similarity">
    <text evidence="8 9">Belongs to the OMP decarboxylase family. Type 1 subfamily.</text>
</comment>
<keyword evidence="4 9" id="KW-0210">Decarboxylase</keyword>
<feature type="binding site" evidence="9 11">
    <location>
        <position position="216"/>
    </location>
    <ligand>
        <name>substrate</name>
    </ligand>
</feature>
<accession>A0A3F3GZI9</accession>
<evidence type="ECO:0000256" key="10">
    <source>
        <dbReference type="PIRSR" id="PIRSR614732-1"/>
    </source>
</evidence>